<comment type="caution">
    <text evidence="7">The sequence shown here is derived from an EMBL/GenBank/DDBJ whole genome shotgun (WGS) entry which is preliminary data.</text>
</comment>
<evidence type="ECO:0000256" key="2">
    <source>
        <dbReference type="ARBA" id="ARBA00022670"/>
    </source>
</evidence>
<name>A0A841R5D9_9SPIO</name>
<dbReference type="PANTHER" id="PTHR39178:SF1">
    <property type="entry name" value="RIBOSOMAL-PROCESSING CYSTEINE PROTEASE PRP"/>
    <property type="match status" value="1"/>
</dbReference>
<dbReference type="GO" id="GO:0008234">
    <property type="term" value="F:cysteine-type peptidase activity"/>
    <property type="evidence" value="ECO:0007669"/>
    <property type="project" value="UniProtKB-KW"/>
</dbReference>
<dbReference type="PANTHER" id="PTHR39178">
    <property type="entry name" value="HYPOTHETICAL RIBOSOME-ASSOCIATED PROTEIN"/>
    <property type="match status" value="1"/>
</dbReference>
<evidence type="ECO:0000256" key="1">
    <source>
        <dbReference type="ARBA" id="ARBA00022517"/>
    </source>
</evidence>
<keyword evidence="3" id="KW-0378">Hydrolase</keyword>
<evidence type="ECO:0000256" key="5">
    <source>
        <dbReference type="ARBA" id="ARBA00044503"/>
    </source>
</evidence>
<accession>A0A841R5D9</accession>
<dbReference type="Gene3D" id="3.30.70.1490">
    <property type="entry name" value="Cysteine protease Prp"/>
    <property type="match status" value="1"/>
</dbReference>
<proteinExistence type="inferred from homology"/>
<dbReference type="EMBL" id="JACHGJ010000001">
    <property type="protein sequence ID" value="MBB6479033.1"/>
    <property type="molecule type" value="Genomic_DNA"/>
</dbReference>
<dbReference type="GO" id="GO:0042254">
    <property type="term" value="P:ribosome biogenesis"/>
    <property type="evidence" value="ECO:0007669"/>
    <property type="project" value="UniProtKB-KW"/>
</dbReference>
<dbReference type="CDD" id="cd16332">
    <property type="entry name" value="Prp-like"/>
    <property type="match status" value="1"/>
</dbReference>
<organism evidence="7 8">
    <name type="scientific">Spirochaeta isovalerica</name>
    <dbReference type="NCBI Taxonomy" id="150"/>
    <lineage>
        <taxon>Bacteria</taxon>
        <taxon>Pseudomonadati</taxon>
        <taxon>Spirochaetota</taxon>
        <taxon>Spirochaetia</taxon>
        <taxon>Spirochaetales</taxon>
        <taxon>Spirochaetaceae</taxon>
        <taxon>Spirochaeta</taxon>
    </lineage>
</organism>
<protein>
    <recommendedName>
        <fullName evidence="6">Ribosomal processing cysteine protease Prp</fullName>
    </recommendedName>
</protein>
<dbReference type="InterPro" id="IPR036764">
    <property type="entry name" value="Peptidase_Prp_sf"/>
</dbReference>
<dbReference type="GO" id="GO:0006508">
    <property type="term" value="P:proteolysis"/>
    <property type="evidence" value="ECO:0007669"/>
    <property type="project" value="UniProtKB-KW"/>
</dbReference>
<keyword evidence="8" id="KW-1185">Reference proteome</keyword>
<evidence type="ECO:0000256" key="3">
    <source>
        <dbReference type="ARBA" id="ARBA00022801"/>
    </source>
</evidence>
<evidence type="ECO:0000313" key="7">
    <source>
        <dbReference type="EMBL" id="MBB6479033.1"/>
    </source>
</evidence>
<dbReference type="Proteomes" id="UP000587760">
    <property type="component" value="Unassembled WGS sequence"/>
</dbReference>
<evidence type="ECO:0000256" key="4">
    <source>
        <dbReference type="ARBA" id="ARBA00022807"/>
    </source>
</evidence>
<comment type="similarity">
    <text evidence="5">Belongs to the Prp family.</text>
</comment>
<dbReference type="Pfam" id="PF04327">
    <property type="entry name" value="Peptidase_Prp"/>
    <property type="match status" value="1"/>
</dbReference>
<reference evidence="7 8" key="1">
    <citation type="submission" date="2020-08" db="EMBL/GenBank/DDBJ databases">
        <title>Genomic Encyclopedia of Type Strains, Phase IV (KMG-IV): sequencing the most valuable type-strain genomes for metagenomic binning, comparative biology and taxonomic classification.</title>
        <authorList>
            <person name="Goeker M."/>
        </authorList>
    </citation>
    <scope>NUCLEOTIDE SEQUENCE [LARGE SCALE GENOMIC DNA]</scope>
    <source>
        <strain evidence="7 8">DSM 2461</strain>
    </source>
</reference>
<gene>
    <name evidence="7" type="ORF">HNR50_000666</name>
</gene>
<keyword evidence="1" id="KW-0690">Ribosome biogenesis</keyword>
<keyword evidence="4" id="KW-0788">Thiol protease</keyword>
<dbReference type="AlphaFoldDB" id="A0A841R5D9"/>
<sequence length="117" mass="13022">MITARAVVDDRSCLVYLDVSGHAGYGEKGYDIVCSAVTVLSRTAGRILISRFNKNCTFESGERGSFKLNVLKIDEGKREWTEGITEFLLNGLSDLEREYPACIKLEIISNEEMIHGS</sequence>
<evidence type="ECO:0000313" key="8">
    <source>
        <dbReference type="Proteomes" id="UP000587760"/>
    </source>
</evidence>
<dbReference type="RefSeq" id="WP_184743731.1">
    <property type="nucleotide sequence ID" value="NZ_JACHGJ010000001.1"/>
</dbReference>
<dbReference type="SUPFAM" id="SSF118010">
    <property type="entry name" value="TM1457-like"/>
    <property type="match status" value="1"/>
</dbReference>
<dbReference type="InterPro" id="IPR007422">
    <property type="entry name" value="Peptidase_Prp"/>
</dbReference>
<keyword evidence="2" id="KW-0645">Protease</keyword>
<evidence type="ECO:0000256" key="6">
    <source>
        <dbReference type="ARBA" id="ARBA00044538"/>
    </source>
</evidence>